<evidence type="ECO:0000313" key="3">
    <source>
        <dbReference type="Proteomes" id="UP000006322"/>
    </source>
</evidence>
<feature type="transmembrane region" description="Helical" evidence="1">
    <location>
        <begin position="74"/>
        <end position="93"/>
    </location>
</feature>
<keyword evidence="3" id="KW-1185">Reference proteome</keyword>
<sequence length="137" mass="15681">MGLILGPLLLFWLVMSSYVLSIGHSLLHDAALYPYTLVVVFSAVLSLILYLYLGFNRFTTSHTLSWYDIPLFFTTHKTAILIFLVCILTHWFGANMLSHYYLKPLPFIIMFTISFGAITGAFASSAFMKKYNIKREH</sequence>
<dbReference type="STRING" id="1129793.GPLA_3896"/>
<protein>
    <submittedName>
        <fullName evidence="2">Uncharacterized protein</fullName>
    </submittedName>
</protein>
<dbReference type="EMBL" id="BAER01000115">
    <property type="protein sequence ID" value="GAC34776.1"/>
    <property type="molecule type" value="Genomic_DNA"/>
</dbReference>
<gene>
    <name evidence="2" type="ORF">GPLA_3896</name>
</gene>
<organism evidence="2 3">
    <name type="scientific">Paraglaciecola polaris LMG 21857</name>
    <dbReference type="NCBI Taxonomy" id="1129793"/>
    <lineage>
        <taxon>Bacteria</taxon>
        <taxon>Pseudomonadati</taxon>
        <taxon>Pseudomonadota</taxon>
        <taxon>Gammaproteobacteria</taxon>
        <taxon>Alteromonadales</taxon>
        <taxon>Alteromonadaceae</taxon>
        <taxon>Paraglaciecola</taxon>
    </lineage>
</organism>
<accession>K6ZFG6</accession>
<proteinExistence type="predicted"/>
<evidence type="ECO:0000256" key="1">
    <source>
        <dbReference type="SAM" id="Phobius"/>
    </source>
</evidence>
<dbReference type="OrthoDB" id="6106703at2"/>
<reference evidence="3" key="1">
    <citation type="journal article" date="2014" name="Environ. Microbiol.">
        <title>Comparative genomics of the marine bacterial genus Glaciecola reveals the high degree of genomic diversity and genomic characteristic for cold adaptation.</title>
        <authorList>
            <person name="Qin Q.L."/>
            <person name="Xie B.B."/>
            <person name="Yu Y."/>
            <person name="Shu Y.L."/>
            <person name="Rong J.C."/>
            <person name="Zhang Y.J."/>
            <person name="Zhao D.L."/>
            <person name="Chen X.L."/>
            <person name="Zhang X.Y."/>
            <person name="Chen B."/>
            <person name="Zhou B.C."/>
            <person name="Zhang Y.Z."/>
        </authorList>
    </citation>
    <scope>NUCLEOTIDE SEQUENCE [LARGE SCALE GENOMIC DNA]</scope>
    <source>
        <strain evidence="3">LMG 21857</strain>
    </source>
</reference>
<keyword evidence="1" id="KW-0472">Membrane</keyword>
<name>K6ZFG6_9ALTE</name>
<dbReference type="AlphaFoldDB" id="K6ZFG6"/>
<feature type="transmembrane region" description="Helical" evidence="1">
    <location>
        <begin position="31"/>
        <end position="53"/>
    </location>
</feature>
<comment type="caution">
    <text evidence="2">The sequence shown here is derived from an EMBL/GenBank/DDBJ whole genome shotgun (WGS) entry which is preliminary data.</text>
</comment>
<keyword evidence="1" id="KW-1133">Transmembrane helix</keyword>
<dbReference type="RefSeq" id="WP_007106541.1">
    <property type="nucleotide sequence ID" value="NZ_BAER01000115.1"/>
</dbReference>
<keyword evidence="1" id="KW-0812">Transmembrane</keyword>
<evidence type="ECO:0000313" key="2">
    <source>
        <dbReference type="EMBL" id="GAC34776.1"/>
    </source>
</evidence>
<feature type="transmembrane region" description="Helical" evidence="1">
    <location>
        <begin position="105"/>
        <end position="128"/>
    </location>
</feature>
<dbReference type="Proteomes" id="UP000006322">
    <property type="component" value="Unassembled WGS sequence"/>
</dbReference>